<dbReference type="FunFam" id="3.30.50.10:FF:000044">
    <property type="entry name" value="retinoic acid receptor beta isoform X4"/>
    <property type="match status" value="1"/>
</dbReference>
<keyword evidence="7" id="KW-0804">Transcription</keyword>
<evidence type="ECO:0000256" key="5">
    <source>
        <dbReference type="ARBA" id="ARBA00023015"/>
    </source>
</evidence>
<evidence type="ECO:0000256" key="4">
    <source>
        <dbReference type="ARBA" id="ARBA00022833"/>
    </source>
</evidence>
<sequence>METLQQLPEMSRTDQQQQPPPSQQAKPQPQLQPHHPYHYMQHFAAAAAAAAAGGAADFAHFKSEAHSPPGAFAEFGAPPPTRPDVGVENRQPHLIRNQVEIVACKVCGDKSSGVHYGVITCEGCKGFFRRSQQSVTNFACNFQRHCEINRTTRNRCQYCRLQKCLSLGMSRDVTKSTKMKATTHKLKMPKESPGGGLPHHQLQQLASDGSLKLEQLSPPPLVVLPPLPHHHLPPHPAAAAASPARLLQPVQQQHQQQPQYVITHEMLPPPQTLLTADGIEREIIYSDAERTMSRTPTAASLGNDIASAVMQGLAASEADTSIVPALPEHSTAEDDEYDAYVVEVIREGRLKVDSDLERALASTRACCLAFGYEYSPVMIPTYGLPRRNAMLQYGDGLQSAYDARAPQPAFDDARANSPRDDWSAEQKLRHLAMQDVWARAPQLALTLDRFCMETMSHDNVARPELYANLGRVQLWSHATRLACRMFQGLIEFSKQHPYFKNVDQASQISLLKRKLFPLIFFVSARAHREDGTRVPGETITDVMIESVPDNEEKVMLREAASIVRNLHACGLSHAEFGLIIGTIIADAEPEEQKCYTNNRTDQVIYELFWHSRGPRKEIRVGELIERANTLCQHQRMVLLKLLRETANEAFISELYREIFLQ</sequence>
<dbReference type="PANTHER" id="PTHR45805:SF2">
    <property type="entry name" value="NUCLEAR HORMONE RECEPTOR HR3-RELATED"/>
    <property type="match status" value="1"/>
</dbReference>
<dbReference type="InterPro" id="IPR001628">
    <property type="entry name" value="Znf_hrmn_rcpt"/>
</dbReference>
<gene>
    <name evidence="13" type="ORF">PFISCL1PPCAC_12000</name>
</gene>
<keyword evidence="4" id="KW-0862">Zinc</keyword>
<reference evidence="13" key="1">
    <citation type="submission" date="2023-10" db="EMBL/GenBank/DDBJ databases">
        <title>Genome assembly of Pristionchus species.</title>
        <authorList>
            <person name="Yoshida K."/>
            <person name="Sommer R.J."/>
        </authorList>
    </citation>
    <scope>NUCLEOTIDE SEQUENCE</scope>
    <source>
        <strain evidence="13">RS5133</strain>
    </source>
</reference>
<dbReference type="AlphaFoldDB" id="A0AAV5VMT7"/>
<dbReference type="PROSITE" id="PS51843">
    <property type="entry name" value="NR_LBD"/>
    <property type="match status" value="1"/>
</dbReference>
<dbReference type="PRINTS" id="PR00398">
    <property type="entry name" value="STRDHORMONER"/>
</dbReference>
<keyword evidence="9" id="KW-0539">Nucleus</keyword>
<keyword evidence="8" id="KW-0675">Receptor</keyword>
<dbReference type="GO" id="GO:0000978">
    <property type="term" value="F:RNA polymerase II cis-regulatory region sequence-specific DNA binding"/>
    <property type="evidence" value="ECO:0007669"/>
    <property type="project" value="TreeGrafter"/>
</dbReference>
<evidence type="ECO:0000259" key="12">
    <source>
        <dbReference type="PROSITE" id="PS51843"/>
    </source>
</evidence>
<evidence type="ECO:0000256" key="8">
    <source>
        <dbReference type="ARBA" id="ARBA00023170"/>
    </source>
</evidence>
<keyword evidence="2" id="KW-0479">Metal-binding</keyword>
<evidence type="ECO:0000256" key="6">
    <source>
        <dbReference type="ARBA" id="ARBA00023125"/>
    </source>
</evidence>
<dbReference type="InterPro" id="IPR000536">
    <property type="entry name" value="Nucl_hrmn_rcpt_lig-bd"/>
</dbReference>
<dbReference type="InterPro" id="IPR035500">
    <property type="entry name" value="NHR-like_dom_sf"/>
</dbReference>
<accession>A0AAV5VMT7</accession>
<evidence type="ECO:0000256" key="3">
    <source>
        <dbReference type="ARBA" id="ARBA00022771"/>
    </source>
</evidence>
<comment type="subcellular location">
    <subcellularLocation>
        <location evidence="1">Nucleus</location>
    </subcellularLocation>
</comment>
<dbReference type="PROSITE" id="PS00031">
    <property type="entry name" value="NUCLEAR_REC_DBD_1"/>
    <property type="match status" value="1"/>
</dbReference>
<keyword evidence="14" id="KW-1185">Reference proteome</keyword>
<feature type="compositionally biased region" description="Low complexity" evidence="10">
    <location>
        <begin position="23"/>
        <end position="34"/>
    </location>
</feature>
<protein>
    <recommendedName>
        <fullName evidence="15">Nuclear receptor</fullName>
    </recommendedName>
</protein>
<feature type="region of interest" description="Disordered" evidence="10">
    <location>
        <begin position="175"/>
        <end position="201"/>
    </location>
</feature>
<dbReference type="GO" id="GO:0005634">
    <property type="term" value="C:nucleus"/>
    <property type="evidence" value="ECO:0007669"/>
    <property type="project" value="UniProtKB-SubCell"/>
</dbReference>
<evidence type="ECO:0000256" key="7">
    <source>
        <dbReference type="ARBA" id="ARBA00023163"/>
    </source>
</evidence>
<dbReference type="GO" id="GO:0004879">
    <property type="term" value="F:nuclear receptor activity"/>
    <property type="evidence" value="ECO:0007669"/>
    <property type="project" value="TreeGrafter"/>
</dbReference>
<evidence type="ECO:0000256" key="10">
    <source>
        <dbReference type="SAM" id="MobiDB-lite"/>
    </source>
</evidence>
<dbReference type="SUPFAM" id="SSF48508">
    <property type="entry name" value="Nuclear receptor ligand-binding domain"/>
    <property type="match status" value="1"/>
</dbReference>
<evidence type="ECO:0000259" key="11">
    <source>
        <dbReference type="PROSITE" id="PS51030"/>
    </source>
</evidence>
<evidence type="ECO:0000313" key="14">
    <source>
        <dbReference type="Proteomes" id="UP001432322"/>
    </source>
</evidence>
<feature type="domain" description="NR LBD" evidence="12">
    <location>
        <begin position="439"/>
        <end position="661"/>
    </location>
</feature>
<feature type="region of interest" description="Disordered" evidence="10">
    <location>
        <begin position="1"/>
        <end position="34"/>
    </location>
</feature>
<dbReference type="PROSITE" id="PS51030">
    <property type="entry name" value="NUCLEAR_REC_DBD_2"/>
    <property type="match status" value="1"/>
</dbReference>
<keyword evidence="3" id="KW-0863">Zinc-finger</keyword>
<name>A0AAV5VMT7_9BILA</name>
<dbReference type="Gene3D" id="1.10.565.10">
    <property type="entry name" value="Retinoid X Receptor"/>
    <property type="match status" value="1"/>
</dbReference>
<dbReference type="Pfam" id="PF00105">
    <property type="entry name" value="zf-C4"/>
    <property type="match status" value="1"/>
</dbReference>
<dbReference type="Proteomes" id="UP001432322">
    <property type="component" value="Unassembled WGS sequence"/>
</dbReference>
<evidence type="ECO:0000256" key="1">
    <source>
        <dbReference type="ARBA" id="ARBA00004123"/>
    </source>
</evidence>
<dbReference type="SUPFAM" id="SSF57716">
    <property type="entry name" value="Glucocorticoid receptor-like (DNA-binding domain)"/>
    <property type="match status" value="1"/>
</dbReference>
<dbReference type="EMBL" id="BTSY01000003">
    <property type="protein sequence ID" value="GMT20703.1"/>
    <property type="molecule type" value="Genomic_DNA"/>
</dbReference>
<keyword evidence="5" id="KW-0805">Transcription regulation</keyword>
<comment type="caution">
    <text evidence="13">The sequence shown here is derived from an EMBL/GenBank/DDBJ whole genome shotgun (WGS) entry which is preliminary data.</text>
</comment>
<dbReference type="InterPro" id="IPR001723">
    <property type="entry name" value="Nuclear_hrmn_rcpt"/>
</dbReference>
<dbReference type="InterPro" id="IPR013088">
    <property type="entry name" value="Znf_NHR/GATA"/>
</dbReference>
<evidence type="ECO:0000313" key="13">
    <source>
        <dbReference type="EMBL" id="GMT20703.1"/>
    </source>
</evidence>
<dbReference type="SMART" id="SM00399">
    <property type="entry name" value="ZnF_C4"/>
    <property type="match status" value="1"/>
</dbReference>
<keyword evidence="6" id="KW-0238">DNA-binding</keyword>
<proteinExistence type="predicted"/>
<dbReference type="Gene3D" id="3.30.50.10">
    <property type="entry name" value="Erythroid Transcription Factor GATA-1, subunit A"/>
    <property type="match status" value="1"/>
</dbReference>
<feature type="domain" description="Nuclear receptor" evidence="11">
    <location>
        <begin position="101"/>
        <end position="176"/>
    </location>
</feature>
<evidence type="ECO:0000256" key="9">
    <source>
        <dbReference type="ARBA" id="ARBA00023242"/>
    </source>
</evidence>
<dbReference type="PANTHER" id="PTHR45805">
    <property type="entry name" value="NUCLEAR HORMONE RECEPTOR HR3-RELATED"/>
    <property type="match status" value="1"/>
</dbReference>
<evidence type="ECO:0000256" key="2">
    <source>
        <dbReference type="ARBA" id="ARBA00022723"/>
    </source>
</evidence>
<feature type="compositionally biased region" description="Basic residues" evidence="10">
    <location>
        <begin position="177"/>
        <end position="187"/>
    </location>
</feature>
<dbReference type="PRINTS" id="PR00047">
    <property type="entry name" value="STROIDFINGER"/>
</dbReference>
<organism evidence="13 14">
    <name type="scientific">Pristionchus fissidentatus</name>
    <dbReference type="NCBI Taxonomy" id="1538716"/>
    <lineage>
        <taxon>Eukaryota</taxon>
        <taxon>Metazoa</taxon>
        <taxon>Ecdysozoa</taxon>
        <taxon>Nematoda</taxon>
        <taxon>Chromadorea</taxon>
        <taxon>Rhabditida</taxon>
        <taxon>Rhabditina</taxon>
        <taxon>Diplogasteromorpha</taxon>
        <taxon>Diplogasteroidea</taxon>
        <taxon>Neodiplogasteridae</taxon>
        <taxon>Pristionchus</taxon>
    </lineage>
</organism>
<dbReference type="GO" id="GO:0008270">
    <property type="term" value="F:zinc ion binding"/>
    <property type="evidence" value="ECO:0007669"/>
    <property type="project" value="UniProtKB-KW"/>
</dbReference>
<evidence type="ECO:0008006" key="15">
    <source>
        <dbReference type="Google" id="ProtNLM"/>
    </source>
</evidence>